<sequence length="41" mass="4814">MKNQIDSSANDGDKKIVQSYVEYRLMHNKILKKFLTALLMQ</sequence>
<evidence type="ECO:0000313" key="2">
    <source>
        <dbReference type="Proteomes" id="UP000249819"/>
    </source>
</evidence>
<organism evidence="1 2">
    <name type="scientific">Chitinophaga dinghuensis</name>
    <dbReference type="NCBI Taxonomy" id="1539050"/>
    <lineage>
        <taxon>Bacteria</taxon>
        <taxon>Pseudomonadati</taxon>
        <taxon>Bacteroidota</taxon>
        <taxon>Chitinophagia</taxon>
        <taxon>Chitinophagales</taxon>
        <taxon>Chitinophagaceae</taxon>
        <taxon>Chitinophaga</taxon>
    </lineage>
</organism>
<dbReference type="EMBL" id="QLMA01000002">
    <property type="protein sequence ID" value="RAJ85667.1"/>
    <property type="molecule type" value="Genomic_DNA"/>
</dbReference>
<protein>
    <submittedName>
        <fullName evidence="1">Uncharacterized protein</fullName>
    </submittedName>
</protein>
<name>A0A327W595_9BACT</name>
<comment type="caution">
    <text evidence="1">The sequence shown here is derived from an EMBL/GenBank/DDBJ whole genome shotgun (WGS) entry which is preliminary data.</text>
</comment>
<keyword evidence="2" id="KW-1185">Reference proteome</keyword>
<evidence type="ECO:0000313" key="1">
    <source>
        <dbReference type="EMBL" id="RAJ85667.1"/>
    </source>
</evidence>
<accession>A0A327W595</accession>
<gene>
    <name evidence="1" type="ORF">CLV59_102372</name>
</gene>
<reference evidence="1 2" key="1">
    <citation type="submission" date="2018-06" db="EMBL/GenBank/DDBJ databases">
        <title>Genomic Encyclopedia of Archaeal and Bacterial Type Strains, Phase II (KMG-II): from individual species to whole genera.</title>
        <authorList>
            <person name="Goeker M."/>
        </authorList>
    </citation>
    <scope>NUCLEOTIDE SEQUENCE [LARGE SCALE GENOMIC DNA]</scope>
    <source>
        <strain evidence="1 2">DSM 29821</strain>
    </source>
</reference>
<proteinExistence type="predicted"/>
<dbReference type="AlphaFoldDB" id="A0A327W595"/>
<dbReference type="Proteomes" id="UP000249819">
    <property type="component" value="Unassembled WGS sequence"/>
</dbReference>